<reference evidence="10" key="1">
    <citation type="submission" date="2016-11" db="EMBL/GenBank/DDBJ databases">
        <authorList>
            <person name="Varghese N."/>
            <person name="Submissions S."/>
        </authorList>
    </citation>
    <scope>NUCLEOTIDE SEQUENCE [LARGE SCALE GENOMIC DNA]</scope>
    <source>
        <strain evidence="10">DSM 19514</strain>
    </source>
</reference>
<dbReference type="PANTHER" id="PTHR42893:SF46">
    <property type="entry name" value="PROTEIN DETOXIFICATION 44, CHLOROPLASTIC"/>
    <property type="match status" value="1"/>
</dbReference>
<keyword evidence="3" id="KW-0813">Transport</keyword>
<dbReference type="RefSeq" id="WP_072788559.1">
    <property type="nucleotide sequence ID" value="NZ_FQUL01000005.1"/>
</dbReference>
<dbReference type="Proteomes" id="UP000184295">
    <property type="component" value="Unassembled WGS sequence"/>
</dbReference>
<comment type="similarity">
    <text evidence="2">Belongs to the multi antimicrobial extrusion (MATE) (TC 2.A.66.1) family.</text>
</comment>
<keyword evidence="5 8" id="KW-0812">Transmembrane</keyword>
<evidence type="ECO:0000256" key="8">
    <source>
        <dbReference type="SAM" id="Phobius"/>
    </source>
</evidence>
<gene>
    <name evidence="9" type="ORF">SAMN02745225_00574</name>
</gene>
<evidence type="ECO:0000256" key="2">
    <source>
        <dbReference type="ARBA" id="ARBA00010199"/>
    </source>
</evidence>
<keyword evidence="10" id="KW-1185">Reference proteome</keyword>
<dbReference type="Pfam" id="PF01554">
    <property type="entry name" value="MatE"/>
    <property type="match status" value="2"/>
</dbReference>
<dbReference type="InterPro" id="IPR048279">
    <property type="entry name" value="MdtK-like"/>
</dbReference>
<dbReference type="PIRSF" id="PIRSF006603">
    <property type="entry name" value="DinF"/>
    <property type="match status" value="1"/>
</dbReference>
<feature type="transmembrane region" description="Helical" evidence="8">
    <location>
        <begin position="95"/>
        <end position="117"/>
    </location>
</feature>
<evidence type="ECO:0000313" key="9">
    <source>
        <dbReference type="EMBL" id="SHE42666.1"/>
    </source>
</evidence>
<comment type="subcellular location">
    <subcellularLocation>
        <location evidence="1">Cell membrane</location>
        <topology evidence="1">Multi-pass membrane protein</topology>
    </subcellularLocation>
</comment>
<dbReference type="GO" id="GO:0015297">
    <property type="term" value="F:antiporter activity"/>
    <property type="evidence" value="ECO:0007669"/>
    <property type="project" value="InterPro"/>
</dbReference>
<evidence type="ECO:0000256" key="3">
    <source>
        <dbReference type="ARBA" id="ARBA00022448"/>
    </source>
</evidence>
<organism evidence="9 10">
    <name type="scientific">Ferrithrix thermotolerans DSM 19514</name>
    <dbReference type="NCBI Taxonomy" id="1121881"/>
    <lineage>
        <taxon>Bacteria</taxon>
        <taxon>Bacillati</taxon>
        <taxon>Actinomycetota</taxon>
        <taxon>Acidimicrobiia</taxon>
        <taxon>Acidimicrobiales</taxon>
        <taxon>Acidimicrobiaceae</taxon>
        <taxon>Ferrithrix</taxon>
    </lineage>
</organism>
<feature type="transmembrane region" description="Helical" evidence="8">
    <location>
        <begin position="176"/>
        <end position="197"/>
    </location>
</feature>
<feature type="transmembrane region" description="Helical" evidence="8">
    <location>
        <begin position="203"/>
        <end position="223"/>
    </location>
</feature>
<feature type="transmembrane region" description="Helical" evidence="8">
    <location>
        <begin position="413"/>
        <end position="431"/>
    </location>
</feature>
<accession>A0A1M4TDV4</accession>
<evidence type="ECO:0000256" key="7">
    <source>
        <dbReference type="ARBA" id="ARBA00023136"/>
    </source>
</evidence>
<dbReference type="PANTHER" id="PTHR42893">
    <property type="entry name" value="PROTEIN DETOXIFICATION 44, CHLOROPLASTIC-RELATED"/>
    <property type="match status" value="1"/>
</dbReference>
<dbReference type="InterPro" id="IPR002528">
    <property type="entry name" value="MATE_fam"/>
</dbReference>
<protein>
    <submittedName>
        <fullName evidence="9">Putative efflux protein, MATE family</fullName>
    </submittedName>
</protein>
<dbReference type="GO" id="GO:0042910">
    <property type="term" value="F:xenobiotic transmembrane transporter activity"/>
    <property type="evidence" value="ECO:0007669"/>
    <property type="project" value="InterPro"/>
</dbReference>
<feature type="transmembrane region" description="Helical" evidence="8">
    <location>
        <begin position="244"/>
        <end position="263"/>
    </location>
</feature>
<dbReference type="NCBIfam" id="TIGR00797">
    <property type="entry name" value="matE"/>
    <property type="match status" value="1"/>
</dbReference>
<name>A0A1M4TDV4_9ACTN</name>
<evidence type="ECO:0000256" key="1">
    <source>
        <dbReference type="ARBA" id="ARBA00004651"/>
    </source>
</evidence>
<sequence>MRHISRYLNLGTPEFRAELIGLAVPTLVSLIAEPVFLLVDSVIVGHLGTTALAALGAAGAIITLINATFIFLTYSTTSLVARSLGQDSPAEARKWAASSMVLALCVGISVSALAYLSENSLLGLVGTPTNVLADARTYLNVSLLGVPATLLTYSALGSLRGFKMISHSAKIQVAGYVLNAVLDYSLVFGARLGILGAAVGTTIVQFLVAASYLYTTATAMSFSSLSMRTVIGSLRSSLRHGSGLTLRTITLRLAILLATWVAAKMGSTSLAAQQVLSSIWTFAAFALDSVAIALQVIVGHSIGAKDTEKTRTFTRWGMNWSLVIGVALAIPLVVLRVPLSHAFTTSKILQHVISHTLIVVSVLQPLAGLVYLLDGVLIGSGDGDFLALAGAVSTAAFVPAALLVHYLHPSLDWLWLAYGWFMFCRFLTLGCRERGDAWITRH</sequence>
<dbReference type="STRING" id="1121881.SAMN02745225_00574"/>
<dbReference type="EMBL" id="FQUL01000005">
    <property type="protein sequence ID" value="SHE42666.1"/>
    <property type="molecule type" value="Genomic_DNA"/>
</dbReference>
<evidence type="ECO:0000256" key="4">
    <source>
        <dbReference type="ARBA" id="ARBA00022475"/>
    </source>
</evidence>
<feature type="transmembrane region" description="Helical" evidence="8">
    <location>
        <begin position="51"/>
        <end position="74"/>
    </location>
</feature>
<keyword evidence="7 8" id="KW-0472">Membrane</keyword>
<feature type="transmembrane region" description="Helical" evidence="8">
    <location>
        <begin position="275"/>
        <end position="298"/>
    </location>
</feature>
<dbReference type="GO" id="GO:0005886">
    <property type="term" value="C:plasma membrane"/>
    <property type="evidence" value="ECO:0007669"/>
    <property type="project" value="UniProtKB-SubCell"/>
</dbReference>
<feature type="transmembrane region" description="Helical" evidence="8">
    <location>
        <begin position="385"/>
        <end position="407"/>
    </location>
</feature>
<proteinExistence type="inferred from homology"/>
<feature type="transmembrane region" description="Helical" evidence="8">
    <location>
        <begin position="137"/>
        <end position="156"/>
    </location>
</feature>
<feature type="transmembrane region" description="Helical" evidence="8">
    <location>
        <begin position="20"/>
        <end position="39"/>
    </location>
</feature>
<feature type="transmembrane region" description="Helical" evidence="8">
    <location>
        <begin position="319"/>
        <end position="339"/>
    </location>
</feature>
<feature type="transmembrane region" description="Helical" evidence="8">
    <location>
        <begin position="351"/>
        <end position="373"/>
    </location>
</feature>
<keyword evidence="4" id="KW-1003">Cell membrane</keyword>
<evidence type="ECO:0000256" key="5">
    <source>
        <dbReference type="ARBA" id="ARBA00022692"/>
    </source>
</evidence>
<evidence type="ECO:0000313" key="10">
    <source>
        <dbReference type="Proteomes" id="UP000184295"/>
    </source>
</evidence>
<dbReference type="InterPro" id="IPR044644">
    <property type="entry name" value="DinF-like"/>
</dbReference>
<evidence type="ECO:0000256" key="6">
    <source>
        <dbReference type="ARBA" id="ARBA00022989"/>
    </source>
</evidence>
<keyword evidence="6 8" id="KW-1133">Transmembrane helix</keyword>
<dbReference type="AlphaFoldDB" id="A0A1M4TDV4"/>